<gene>
    <name evidence="1" type="ORF">DSO57_1015022</name>
</gene>
<sequence length="118" mass="12967">MFAGNKPENAPELPAPLDTPFTLEELKRYNGSDDTLPIYVAIKGDIFDVSGSRSSYGPGGSYNVFCGKDSSFALATSSLKAEDCHSNIGSLDAEQMEALEKWYIFFQKRYPIVGRVKS</sequence>
<name>A0ACC2S7C1_9FUNG</name>
<accession>A0ACC2S7C1</accession>
<dbReference type="EMBL" id="QTSX02005738">
    <property type="protein sequence ID" value="KAJ9058181.1"/>
    <property type="molecule type" value="Genomic_DNA"/>
</dbReference>
<reference evidence="1" key="1">
    <citation type="submission" date="2022-04" db="EMBL/GenBank/DDBJ databases">
        <title>Genome of the entomopathogenic fungus Entomophthora muscae.</title>
        <authorList>
            <person name="Elya C."/>
            <person name="Lovett B.R."/>
            <person name="Lee E."/>
            <person name="Macias A.M."/>
            <person name="Hajek A.E."/>
            <person name="De Bivort B.L."/>
            <person name="Kasson M.T."/>
            <person name="De Fine Licht H.H."/>
            <person name="Stajich J.E."/>
        </authorList>
    </citation>
    <scope>NUCLEOTIDE SEQUENCE</scope>
    <source>
        <strain evidence="1">Berkeley</strain>
    </source>
</reference>
<proteinExistence type="predicted"/>
<evidence type="ECO:0000313" key="1">
    <source>
        <dbReference type="EMBL" id="KAJ9058181.1"/>
    </source>
</evidence>
<organism evidence="1 2">
    <name type="scientific">Entomophthora muscae</name>
    <dbReference type="NCBI Taxonomy" id="34485"/>
    <lineage>
        <taxon>Eukaryota</taxon>
        <taxon>Fungi</taxon>
        <taxon>Fungi incertae sedis</taxon>
        <taxon>Zoopagomycota</taxon>
        <taxon>Entomophthoromycotina</taxon>
        <taxon>Entomophthoromycetes</taxon>
        <taxon>Entomophthorales</taxon>
        <taxon>Entomophthoraceae</taxon>
        <taxon>Entomophthora</taxon>
    </lineage>
</organism>
<dbReference type="Proteomes" id="UP001165960">
    <property type="component" value="Unassembled WGS sequence"/>
</dbReference>
<evidence type="ECO:0000313" key="2">
    <source>
        <dbReference type="Proteomes" id="UP001165960"/>
    </source>
</evidence>
<comment type="caution">
    <text evidence="1">The sequence shown here is derived from an EMBL/GenBank/DDBJ whole genome shotgun (WGS) entry which is preliminary data.</text>
</comment>
<protein>
    <submittedName>
        <fullName evidence="1">Uncharacterized protein</fullName>
    </submittedName>
</protein>
<keyword evidence="2" id="KW-1185">Reference proteome</keyword>